<reference evidence="2" key="1">
    <citation type="submission" date="2016-06" db="EMBL/GenBank/DDBJ databases">
        <authorList>
            <person name="de Vries S.P.W."/>
            <person name="Hadjirin N.F."/>
            <person name="Lay E.M."/>
            <person name="Zadoks R.N."/>
            <person name="Peacock S.J."/>
            <person name="Parkhill J."/>
            <person name="Grant A.J."/>
            <person name="Mcdougall S."/>
            <person name="Holmes M.A."/>
        </authorList>
    </citation>
    <scope>NUCLEOTIDE SEQUENCE [LARGE SCALE GENOMIC DNA]</scope>
    <source>
        <strain evidence="2">NZ1587</strain>
    </source>
</reference>
<proteinExistence type="predicted"/>
<dbReference type="RefSeq" id="WP_071794606.1">
    <property type="nucleotide sequence ID" value="NZ_LZDD01000005.1"/>
</dbReference>
<gene>
    <name evidence="1" type="ORF">A9Q68_10145</name>
</gene>
<dbReference type="STRING" id="1856638.A9Q68_10145"/>
<dbReference type="OrthoDB" id="2225565at2"/>
<accession>A0A1L8MJZ4</accession>
<evidence type="ECO:0008006" key="3">
    <source>
        <dbReference type="Google" id="ProtNLM"/>
    </source>
</evidence>
<dbReference type="Proteomes" id="UP000182015">
    <property type="component" value="Unassembled WGS sequence"/>
</dbReference>
<dbReference type="AlphaFoldDB" id="A0A1L8MJZ4"/>
<evidence type="ECO:0000313" key="2">
    <source>
        <dbReference type="Proteomes" id="UP000182015"/>
    </source>
</evidence>
<organism evidence="1 2">
    <name type="scientific">Streptococcus bovimastitidis</name>
    <dbReference type="NCBI Taxonomy" id="1856638"/>
    <lineage>
        <taxon>Bacteria</taxon>
        <taxon>Bacillati</taxon>
        <taxon>Bacillota</taxon>
        <taxon>Bacilli</taxon>
        <taxon>Lactobacillales</taxon>
        <taxon>Streptococcaceae</taxon>
        <taxon>Streptococcus</taxon>
    </lineage>
</organism>
<sequence length="75" mass="9061">MNDLLFKEFSKLIKKEFGAEITRQNYDKFVEYRAANKEINGVKPDFNWINLYAYSKGMTTDEVNKIRYERMRKVI</sequence>
<name>A0A1L8MJZ4_9STRE</name>
<keyword evidence="2" id="KW-1185">Reference proteome</keyword>
<evidence type="ECO:0000313" key="1">
    <source>
        <dbReference type="EMBL" id="OJF71074.1"/>
    </source>
</evidence>
<dbReference type="EMBL" id="LZDD01000005">
    <property type="protein sequence ID" value="OJF71074.1"/>
    <property type="molecule type" value="Genomic_DNA"/>
</dbReference>
<protein>
    <recommendedName>
        <fullName evidence="3">Phage protein</fullName>
    </recommendedName>
</protein>
<comment type="caution">
    <text evidence="1">The sequence shown here is derived from an EMBL/GenBank/DDBJ whole genome shotgun (WGS) entry which is preliminary data.</text>
</comment>